<feature type="compositionally biased region" description="Acidic residues" evidence="10">
    <location>
        <begin position="262"/>
        <end position="275"/>
    </location>
</feature>
<evidence type="ECO:0000256" key="1">
    <source>
        <dbReference type="ARBA" id="ARBA00004123"/>
    </source>
</evidence>
<comment type="subcellular location">
    <subcellularLocation>
        <location evidence="2">Chromosome</location>
    </subcellularLocation>
    <subcellularLocation>
        <location evidence="3">Cytoplasm</location>
    </subcellularLocation>
    <subcellularLocation>
        <location evidence="1">Nucleus</location>
    </subcellularLocation>
</comment>
<dbReference type="AlphaFoldDB" id="A0AAD7YED5"/>
<evidence type="ECO:0000256" key="6">
    <source>
        <dbReference type="ARBA" id="ARBA00022703"/>
    </source>
</evidence>
<evidence type="ECO:0000256" key="2">
    <source>
        <dbReference type="ARBA" id="ARBA00004286"/>
    </source>
</evidence>
<evidence type="ECO:0000256" key="5">
    <source>
        <dbReference type="ARBA" id="ARBA00022490"/>
    </source>
</evidence>
<keyword evidence="13" id="KW-1185">Reference proteome</keyword>
<organism evidence="12 13">
    <name type="scientific">Mythimna separata</name>
    <name type="common">Oriental armyworm</name>
    <name type="synonym">Pseudaletia separata</name>
    <dbReference type="NCBI Taxonomy" id="271217"/>
    <lineage>
        <taxon>Eukaryota</taxon>
        <taxon>Metazoa</taxon>
        <taxon>Ecdysozoa</taxon>
        <taxon>Arthropoda</taxon>
        <taxon>Hexapoda</taxon>
        <taxon>Insecta</taxon>
        <taxon>Pterygota</taxon>
        <taxon>Neoptera</taxon>
        <taxon>Endopterygota</taxon>
        <taxon>Lepidoptera</taxon>
        <taxon>Glossata</taxon>
        <taxon>Ditrysia</taxon>
        <taxon>Noctuoidea</taxon>
        <taxon>Noctuidae</taxon>
        <taxon>Noctuinae</taxon>
        <taxon>Hadenini</taxon>
        <taxon>Mythimna</taxon>
    </lineage>
</organism>
<feature type="compositionally biased region" description="Polar residues" evidence="10">
    <location>
        <begin position="592"/>
        <end position="608"/>
    </location>
</feature>
<keyword evidence="4" id="KW-0158">Chromosome</keyword>
<feature type="region of interest" description="Disordered" evidence="10">
    <location>
        <begin position="287"/>
        <end position="322"/>
    </location>
</feature>
<evidence type="ECO:0000256" key="9">
    <source>
        <dbReference type="ARBA" id="ARBA00023242"/>
    </source>
</evidence>
<feature type="region of interest" description="Disordered" evidence="10">
    <location>
        <begin position="180"/>
        <end position="240"/>
    </location>
</feature>
<evidence type="ECO:0000256" key="7">
    <source>
        <dbReference type="ARBA" id="ARBA00023054"/>
    </source>
</evidence>
<evidence type="ECO:0000256" key="4">
    <source>
        <dbReference type="ARBA" id="ARBA00022454"/>
    </source>
</evidence>
<reference evidence="12" key="1">
    <citation type="submission" date="2023-03" db="EMBL/GenBank/DDBJ databases">
        <title>Chromosome-level genomes of two armyworms, Mythimna separata and Mythimna loreyi, provide insights into the biosynthesis and reception of sex pheromones.</title>
        <authorList>
            <person name="Zhao H."/>
        </authorList>
    </citation>
    <scope>NUCLEOTIDE SEQUENCE</scope>
    <source>
        <strain evidence="12">BeijingLab</strain>
        <tissue evidence="12">Pupa</tissue>
    </source>
</reference>
<evidence type="ECO:0000313" key="12">
    <source>
        <dbReference type="EMBL" id="KAJ8712142.1"/>
    </source>
</evidence>
<feature type="region of interest" description="Disordered" evidence="10">
    <location>
        <begin position="563"/>
        <end position="608"/>
    </location>
</feature>
<dbReference type="GO" id="GO:0042393">
    <property type="term" value="F:histone binding"/>
    <property type="evidence" value="ECO:0007669"/>
    <property type="project" value="InterPro"/>
</dbReference>
<evidence type="ECO:0000256" key="10">
    <source>
        <dbReference type="SAM" id="MobiDB-lite"/>
    </source>
</evidence>
<dbReference type="Proteomes" id="UP001231518">
    <property type="component" value="Chromosome 17"/>
</dbReference>
<keyword evidence="7" id="KW-0175">Coiled coil</keyword>
<dbReference type="Pfam" id="PF20920">
    <property type="entry name" value="DAXX_hist_bd"/>
    <property type="match status" value="1"/>
</dbReference>
<sequence length="728" mass="82786">MNEDPVLIVDDDVDMEPVVILDEDDENTQNEKTFDVPIVPAVETIDLDDETPIITEVETQVNNIVELTKPSEISFRNNLENNRLMDKIVTTCINMENAMGMPRVVYKTLLPLYRDTNNRFKESDAFRALLKRTHKLLLRDPDHKFLHIKTLCEELKSGGLRRKVPFVTLATNLKNNGLQQESEELTSSSREINHNNVEDREVKVNKNTRTKKKYGPAPKRKFKRGKGKRGKKKTTPAKDKIKTRSITNAEKETTFIIDLDDSETDTVGDNEDSENNCDSQNDVIVIEETEPSNERNDNTNTVLQETEEDSNKENNDKNGQISENEMDYELLIPTNICNVVIEEQPVPHIPDENDINLEIACLEKQIAFDKQMIDQLEEQEVLTENPQMSPYCLCSKYKENIVRNYKRICELKGDRDDLVKRREIRLRVAEGHPSGPAQRLETFLNDTIDETGTVQFPDFAEVVTCVVDANLGDNLGWSGKQVIQEAVALFRQCGQALRKRRQKREYKDLLSLIRDKEETDDPAEKDPVLLAKLEENKLIAKIKEEEILNRYVSMECNASFNSLGNPHERVEPPATAEFDSDKDSSDSESEENIATPNTEKRTNAQMNTTVSETVVSSNNAMMNSSSDRNSITTTIIRNKESEINSEPNNVTDVQNNVSSTTDGIEQNCDSSSISTEIKTEDIVKKEPLDIQSMLDQLEDGFVCEVFDIEDPFLVIEISSDGFTDDEDL</sequence>
<keyword evidence="6" id="KW-0053">Apoptosis</keyword>
<dbReference type="InterPro" id="IPR046378">
    <property type="entry name" value="DAXX_histone-bd"/>
</dbReference>
<feature type="compositionally biased region" description="Basic residues" evidence="10">
    <location>
        <begin position="206"/>
        <end position="235"/>
    </location>
</feature>
<dbReference type="InterPro" id="IPR038298">
    <property type="entry name" value="Daxx_N_sf"/>
</dbReference>
<dbReference type="GO" id="GO:0005737">
    <property type="term" value="C:cytoplasm"/>
    <property type="evidence" value="ECO:0007669"/>
    <property type="project" value="UniProtKB-SubCell"/>
</dbReference>
<dbReference type="GO" id="GO:0006915">
    <property type="term" value="P:apoptotic process"/>
    <property type="evidence" value="ECO:0007669"/>
    <property type="project" value="UniProtKB-KW"/>
</dbReference>
<gene>
    <name evidence="12" type="ORF">PYW07_004984</name>
</gene>
<keyword evidence="9" id="KW-0539">Nucleus</keyword>
<evidence type="ECO:0000256" key="8">
    <source>
        <dbReference type="ARBA" id="ARBA00023186"/>
    </source>
</evidence>
<feature type="region of interest" description="Disordered" evidence="10">
    <location>
        <begin position="262"/>
        <end position="281"/>
    </location>
</feature>
<comment type="caution">
    <text evidence="12">The sequence shown here is derived from an EMBL/GenBank/DDBJ whole genome shotgun (WGS) entry which is preliminary data.</text>
</comment>
<feature type="compositionally biased region" description="Basic and acidic residues" evidence="10">
    <location>
        <begin position="191"/>
        <end position="204"/>
    </location>
</feature>
<keyword evidence="8" id="KW-0143">Chaperone</keyword>
<dbReference type="Gene3D" id="1.10.8.810">
    <property type="entry name" value="Daxx helical bundle domain"/>
    <property type="match status" value="1"/>
</dbReference>
<accession>A0AAD7YED5</accession>
<dbReference type="GO" id="GO:0006355">
    <property type="term" value="P:regulation of DNA-templated transcription"/>
    <property type="evidence" value="ECO:0007669"/>
    <property type="project" value="UniProtKB-ARBA"/>
</dbReference>
<evidence type="ECO:0000313" key="13">
    <source>
        <dbReference type="Proteomes" id="UP001231518"/>
    </source>
</evidence>
<dbReference type="GO" id="GO:0005634">
    <property type="term" value="C:nucleus"/>
    <property type="evidence" value="ECO:0007669"/>
    <property type="project" value="UniProtKB-SubCell"/>
</dbReference>
<name>A0AAD7YED5_MYTSE</name>
<evidence type="ECO:0000259" key="11">
    <source>
        <dbReference type="Pfam" id="PF20920"/>
    </source>
</evidence>
<dbReference type="EMBL" id="JARGEI010000021">
    <property type="protein sequence ID" value="KAJ8712142.1"/>
    <property type="molecule type" value="Genomic_DNA"/>
</dbReference>
<dbReference type="Gene3D" id="1.20.58.2170">
    <property type="match status" value="1"/>
</dbReference>
<dbReference type="GO" id="GO:0005694">
    <property type="term" value="C:chromosome"/>
    <property type="evidence" value="ECO:0007669"/>
    <property type="project" value="UniProtKB-SubCell"/>
</dbReference>
<dbReference type="InterPro" id="IPR046426">
    <property type="entry name" value="DAXX_histone-bd_sf"/>
</dbReference>
<protein>
    <recommendedName>
        <fullName evidence="11">Daxx histone-binding domain-containing protein</fullName>
    </recommendedName>
</protein>
<evidence type="ECO:0000256" key="3">
    <source>
        <dbReference type="ARBA" id="ARBA00004496"/>
    </source>
</evidence>
<proteinExistence type="predicted"/>
<keyword evidence="5" id="KW-0963">Cytoplasm</keyword>
<feature type="domain" description="Daxx histone-binding" evidence="11">
    <location>
        <begin position="470"/>
        <end position="552"/>
    </location>
</feature>